<dbReference type="Proteomes" id="UP001185873">
    <property type="component" value="Unassembled WGS sequence"/>
</dbReference>
<dbReference type="InterPro" id="IPR036938">
    <property type="entry name" value="PAP2/HPO_sf"/>
</dbReference>
<accession>A0AAE4U683</accession>
<reference evidence="1" key="1">
    <citation type="submission" date="2023-10" db="EMBL/GenBank/DDBJ databases">
        <title>Development of a sustainable strategy for remediation of hydrocarbon-contaminated territories based on the waste exchange concept.</title>
        <authorList>
            <person name="Krivoruchko A."/>
        </authorList>
    </citation>
    <scope>NUCLEOTIDE SEQUENCE</scope>
    <source>
        <strain evidence="1">IEGM 1175</strain>
    </source>
</reference>
<sequence length="210" mass="21754">MAESVVVESGASARGSVAPDGRTRGVLPATVLTEVCAPWVVLTVGSVHLGRAVGSTGWGLATAAGLGIVPQAAITWRVRRKALSDHHVTRREDRPLVIVGIAGSVATLLAAQRWGDAPDELQRMTRAALVALGVTGAATLRIKVSFHTAVLAGVVTVLARELSPRYWRLLALVPTVAWARVRISHHTPAETALGAVIGVACGSLAGAGHR</sequence>
<dbReference type="SUPFAM" id="SSF48317">
    <property type="entry name" value="Acid phosphatase/Vanadium-dependent haloperoxidase"/>
    <property type="match status" value="1"/>
</dbReference>
<evidence type="ECO:0000313" key="2">
    <source>
        <dbReference type="Proteomes" id="UP001185873"/>
    </source>
</evidence>
<name>A0AAE4U683_9ACTN</name>
<comment type="caution">
    <text evidence="1">The sequence shown here is derived from an EMBL/GenBank/DDBJ whole genome shotgun (WGS) entry which is preliminary data.</text>
</comment>
<proteinExistence type="predicted"/>
<organism evidence="1 2">
    <name type="scientific">Dietzia maris</name>
    <dbReference type="NCBI Taxonomy" id="37915"/>
    <lineage>
        <taxon>Bacteria</taxon>
        <taxon>Bacillati</taxon>
        <taxon>Actinomycetota</taxon>
        <taxon>Actinomycetes</taxon>
        <taxon>Mycobacteriales</taxon>
        <taxon>Dietziaceae</taxon>
        <taxon>Dietzia</taxon>
    </lineage>
</organism>
<evidence type="ECO:0000313" key="1">
    <source>
        <dbReference type="EMBL" id="MDV6300657.1"/>
    </source>
</evidence>
<gene>
    <name evidence="1" type="ORF">R3P82_16230</name>
</gene>
<dbReference type="RefSeq" id="WP_317471115.1">
    <property type="nucleotide sequence ID" value="NZ_JAWLKJ010000004.1"/>
</dbReference>
<dbReference type="AlphaFoldDB" id="A0AAE4U683"/>
<protein>
    <recommendedName>
        <fullName evidence="3">Phosphatase PAP2 family protein</fullName>
    </recommendedName>
</protein>
<dbReference type="EMBL" id="JAWLKJ010000004">
    <property type="protein sequence ID" value="MDV6300657.1"/>
    <property type="molecule type" value="Genomic_DNA"/>
</dbReference>
<evidence type="ECO:0008006" key="3">
    <source>
        <dbReference type="Google" id="ProtNLM"/>
    </source>
</evidence>